<dbReference type="RefSeq" id="WP_173273094.1">
    <property type="nucleotide sequence ID" value="NZ_JABMKV010000003.1"/>
</dbReference>
<dbReference type="InterPro" id="IPR000715">
    <property type="entry name" value="Glycosyl_transferase_4"/>
</dbReference>
<keyword evidence="5 7" id="KW-1133">Transmembrane helix</keyword>
<keyword evidence="6 7" id="KW-0472">Membrane</keyword>
<organism evidence="8 9">
    <name type="scientific">Pedobacter boryungensis</name>
    <dbReference type="NCBI Taxonomy" id="869962"/>
    <lineage>
        <taxon>Bacteria</taxon>
        <taxon>Pseudomonadati</taxon>
        <taxon>Bacteroidota</taxon>
        <taxon>Sphingobacteriia</taxon>
        <taxon>Sphingobacteriales</taxon>
        <taxon>Sphingobacteriaceae</taxon>
        <taxon>Pedobacter</taxon>
    </lineage>
</organism>
<dbReference type="PANTHER" id="PTHR22926">
    <property type="entry name" value="PHOSPHO-N-ACETYLMURAMOYL-PENTAPEPTIDE-TRANSFERASE"/>
    <property type="match status" value="1"/>
</dbReference>
<feature type="transmembrane region" description="Helical" evidence="7">
    <location>
        <begin position="141"/>
        <end position="157"/>
    </location>
</feature>
<feature type="transmembrane region" description="Helical" evidence="7">
    <location>
        <begin position="295"/>
        <end position="313"/>
    </location>
</feature>
<keyword evidence="9" id="KW-1185">Reference proteome</keyword>
<keyword evidence="4 7" id="KW-0812">Transmembrane</keyword>
<feature type="transmembrane region" description="Helical" evidence="7">
    <location>
        <begin position="192"/>
        <end position="210"/>
    </location>
</feature>
<feature type="transmembrane region" description="Helical" evidence="7">
    <location>
        <begin position="95"/>
        <end position="112"/>
    </location>
</feature>
<dbReference type="CDD" id="cd06854">
    <property type="entry name" value="GT_WbpL_WbcO_like"/>
    <property type="match status" value="1"/>
</dbReference>
<evidence type="ECO:0000256" key="3">
    <source>
        <dbReference type="ARBA" id="ARBA00022679"/>
    </source>
</evidence>
<feature type="transmembrane region" description="Helical" evidence="7">
    <location>
        <begin position="270"/>
        <end position="289"/>
    </location>
</feature>
<comment type="subcellular location">
    <subcellularLocation>
        <location evidence="1">Cell membrane</location>
        <topology evidence="1">Multi-pass membrane protein</topology>
    </subcellularLocation>
</comment>
<evidence type="ECO:0000313" key="8">
    <source>
        <dbReference type="EMBL" id="NQX32748.1"/>
    </source>
</evidence>
<evidence type="ECO:0000256" key="1">
    <source>
        <dbReference type="ARBA" id="ARBA00004651"/>
    </source>
</evidence>
<evidence type="ECO:0000256" key="7">
    <source>
        <dbReference type="SAM" id="Phobius"/>
    </source>
</evidence>
<feature type="transmembrane region" description="Helical" evidence="7">
    <location>
        <begin position="67"/>
        <end position="83"/>
    </location>
</feature>
<feature type="transmembrane region" description="Helical" evidence="7">
    <location>
        <begin position="118"/>
        <end position="136"/>
    </location>
</feature>
<evidence type="ECO:0000256" key="6">
    <source>
        <dbReference type="ARBA" id="ARBA00023136"/>
    </source>
</evidence>
<gene>
    <name evidence="8" type="ORF">HQN85_13485</name>
</gene>
<dbReference type="Proteomes" id="UP000762110">
    <property type="component" value="Unassembled WGS sequence"/>
</dbReference>
<reference evidence="8 9" key="1">
    <citation type="submission" date="2020-05" db="EMBL/GenBank/DDBJ databases">
        <title>Description of Pedobacter foliorum sp. nov.</title>
        <authorList>
            <person name="Qi S."/>
            <person name="Carlier A."/>
            <person name="Cnockaert M."/>
            <person name="Vandamme P."/>
        </authorList>
    </citation>
    <scope>NUCLEOTIDE SEQUENCE [LARGE SCALE GENOMIC DNA]</scope>
    <source>
        <strain evidence="8 9">LMG 31300</strain>
    </source>
</reference>
<keyword evidence="3" id="KW-0808">Transferase</keyword>
<dbReference type="EMBL" id="JABMKV010000003">
    <property type="protein sequence ID" value="NQX32748.1"/>
    <property type="molecule type" value="Genomic_DNA"/>
</dbReference>
<feature type="transmembrane region" description="Helical" evidence="7">
    <location>
        <begin position="163"/>
        <end position="185"/>
    </location>
</feature>
<feature type="transmembrane region" description="Helical" evidence="7">
    <location>
        <begin position="222"/>
        <end position="241"/>
    </location>
</feature>
<keyword evidence="2" id="KW-1003">Cell membrane</keyword>
<accession>A0ABX2DF81</accession>
<dbReference type="PANTHER" id="PTHR22926:SF3">
    <property type="entry name" value="UNDECAPRENYL-PHOSPHATE ALPHA-N-ACETYLGLUCOSAMINYL 1-PHOSPHATE TRANSFERASE"/>
    <property type="match status" value="1"/>
</dbReference>
<evidence type="ECO:0000313" key="9">
    <source>
        <dbReference type="Proteomes" id="UP000762110"/>
    </source>
</evidence>
<feature type="transmembrane region" description="Helical" evidence="7">
    <location>
        <begin position="6"/>
        <end position="22"/>
    </location>
</feature>
<proteinExistence type="predicted"/>
<evidence type="ECO:0000256" key="2">
    <source>
        <dbReference type="ARBA" id="ARBA00022475"/>
    </source>
</evidence>
<evidence type="ECO:0000256" key="5">
    <source>
        <dbReference type="ARBA" id="ARBA00022989"/>
    </source>
</evidence>
<dbReference type="Pfam" id="PF00953">
    <property type="entry name" value="Glycos_transf_4"/>
    <property type="match status" value="1"/>
</dbReference>
<sequence length="328" mass="36952">MNKIYIYLLFFVFLFLMMAIYFKIANKYNIIDKPNARSSHTLITVRGGGIIFPIAAFLHYFCFGSAHPWFLAGLLLISIVSFVDDIIELKGQIRLVFQFIAMAMLLLDFSLFNFPFYVYLPLLMLGVATINAWNFMDGINGITGGYSLLTLATLIYLKDQVLGFASTGFTVAIALALLVFIFYNFRTQARCFAGDVGSVSIAFIVVALMIKLVKTTENPNYILFILIYGLDSATTVFFRVLRKESILQPHRSHLYQYLANEKGMPHNTVAMVYILIQLIINILVISFSFHSTNTFIISLIVSVVIFVGVRFALEGSSRLLGRAPLIQD</sequence>
<name>A0ABX2DF81_9SPHI</name>
<protein>
    <submittedName>
        <fullName evidence="8">Glycosyltransferase family 4 protein</fullName>
    </submittedName>
</protein>
<comment type="caution">
    <text evidence="8">The sequence shown here is derived from an EMBL/GenBank/DDBJ whole genome shotgun (WGS) entry which is preliminary data.</text>
</comment>
<feature type="transmembrane region" description="Helical" evidence="7">
    <location>
        <begin position="43"/>
        <end position="61"/>
    </location>
</feature>
<evidence type="ECO:0000256" key="4">
    <source>
        <dbReference type="ARBA" id="ARBA00022692"/>
    </source>
</evidence>